<dbReference type="GO" id="GO:0005886">
    <property type="term" value="C:plasma membrane"/>
    <property type="evidence" value="ECO:0007669"/>
    <property type="project" value="UniProtKB-SubCell"/>
</dbReference>
<dbReference type="RefSeq" id="WP_004870060.1">
    <property type="nucleotide sequence ID" value="NZ_CP005986.1"/>
</dbReference>
<feature type="transmembrane region" description="Helical" evidence="8">
    <location>
        <begin position="388"/>
        <end position="407"/>
    </location>
</feature>
<feature type="transmembrane region" description="Helical" evidence="8">
    <location>
        <begin position="138"/>
        <end position="156"/>
    </location>
</feature>
<proteinExistence type="predicted"/>
<feature type="transmembrane region" description="Helical" evidence="8">
    <location>
        <begin position="210"/>
        <end position="228"/>
    </location>
</feature>
<gene>
    <name evidence="10" type="ORF">Acaty_c0195</name>
</gene>
<feature type="domain" description="Glycosyltransferase RgtA/B/C/D-like" evidence="9">
    <location>
        <begin position="63"/>
        <end position="226"/>
    </location>
</feature>
<feature type="transmembrane region" description="Helical" evidence="8">
    <location>
        <begin position="261"/>
        <end position="287"/>
    </location>
</feature>
<feature type="transmembrane region" description="Helical" evidence="8">
    <location>
        <begin position="414"/>
        <end position="434"/>
    </location>
</feature>
<protein>
    <submittedName>
        <fullName evidence="10">Glycosyl transferase family 39</fullName>
    </submittedName>
</protein>
<reference evidence="10 11" key="1">
    <citation type="journal article" date="2009" name="J. Bacteriol.">
        <title>Draft genome sequence of the extremely acidophilic bacterium Acidithiobacillus caldus ATCC 51756 reveals metabolic versatility in the genus Acidithiobacillus.</title>
        <authorList>
            <person name="Valdes J."/>
            <person name="Quatrini R."/>
            <person name="Hallberg K."/>
            <person name="Dopson M."/>
            <person name="Valenzuela P.D."/>
            <person name="Holmes D.S."/>
        </authorList>
    </citation>
    <scope>NUCLEOTIDE SEQUENCE [LARGE SCALE GENOMIC DNA]</scope>
    <source>
        <strain evidence="11">ATCC 51756 / DSM 8584 / KU</strain>
    </source>
</reference>
<dbReference type="KEGG" id="acz:Acaty_c0195"/>
<keyword evidence="7 8" id="KW-0472">Membrane</keyword>
<dbReference type="EMBL" id="CP005986">
    <property type="protein sequence ID" value="AIA54086.1"/>
    <property type="molecule type" value="Genomic_DNA"/>
</dbReference>
<feature type="transmembrane region" description="Helical" evidence="8">
    <location>
        <begin position="168"/>
        <end position="198"/>
    </location>
</feature>
<evidence type="ECO:0000256" key="5">
    <source>
        <dbReference type="ARBA" id="ARBA00022692"/>
    </source>
</evidence>
<evidence type="ECO:0000256" key="3">
    <source>
        <dbReference type="ARBA" id="ARBA00022676"/>
    </source>
</evidence>
<evidence type="ECO:0000259" key="9">
    <source>
        <dbReference type="Pfam" id="PF13231"/>
    </source>
</evidence>
<evidence type="ECO:0000256" key="2">
    <source>
        <dbReference type="ARBA" id="ARBA00022475"/>
    </source>
</evidence>
<evidence type="ECO:0000313" key="11">
    <source>
        <dbReference type="Proteomes" id="UP000005522"/>
    </source>
</evidence>
<dbReference type="GO" id="GO:0009103">
    <property type="term" value="P:lipopolysaccharide biosynthetic process"/>
    <property type="evidence" value="ECO:0007669"/>
    <property type="project" value="UniProtKB-ARBA"/>
</dbReference>
<feature type="transmembrane region" description="Helical" evidence="8">
    <location>
        <begin position="299"/>
        <end position="319"/>
    </location>
</feature>
<evidence type="ECO:0000256" key="8">
    <source>
        <dbReference type="SAM" id="Phobius"/>
    </source>
</evidence>
<evidence type="ECO:0000256" key="7">
    <source>
        <dbReference type="ARBA" id="ARBA00023136"/>
    </source>
</evidence>
<evidence type="ECO:0000256" key="4">
    <source>
        <dbReference type="ARBA" id="ARBA00022679"/>
    </source>
</evidence>
<organism evidence="10 11">
    <name type="scientific">Acidithiobacillus caldus (strain ATCC 51756 / DSM 8584 / KU)</name>
    <dbReference type="NCBI Taxonomy" id="637389"/>
    <lineage>
        <taxon>Bacteria</taxon>
        <taxon>Pseudomonadati</taxon>
        <taxon>Pseudomonadota</taxon>
        <taxon>Acidithiobacillia</taxon>
        <taxon>Acidithiobacillales</taxon>
        <taxon>Acidithiobacillaceae</taxon>
        <taxon>Acidithiobacillus</taxon>
    </lineage>
</organism>
<dbReference type="Pfam" id="PF13231">
    <property type="entry name" value="PMT_2"/>
    <property type="match status" value="1"/>
</dbReference>
<evidence type="ECO:0000313" key="10">
    <source>
        <dbReference type="EMBL" id="AIA54086.1"/>
    </source>
</evidence>
<dbReference type="eggNOG" id="COG1807">
    <property type="taxonomic scope" value="Bacteria"/>
</dbReference>
<keyword evidence="3" id="KW-0328">Glycosyltransferase</keyword>
<feature type="transmembrane region" description="Helical" evidence="8">
    <location>
        <begin position="84"/>
        <end position="105"/>
    </location>
</feature>
<keyword evidence="2" id="KW-1003">Cell membrane</keyword>
<evidence type="ECO:0000256" key="1">
    <source>
        <dbReference type="ARBA" id="ARBA00004651"/>
    </source>
</evidence>
<dbReference type="InterPro" id="IPR038731">
    <property type="entry name" value="RgtA/B/C-like"/>
</dbReference>
<name>A0A059ZVT9_ACICK</name>
<evidence type="ECO:0000256" key="6">
    <source>
        <dbReference type="ARBA" id="ARBA00022989"/>
    </source>
</evidence>
<dbReference type="InterPro" id="IPR050297">
    <property type="entry name" value="LipidA_mod_glycosyltrf_83"/>
</dbReference>
<dbReference type="AlphaFoldDB" id="A0A059ZVT9"/>
<dbReference type="GO" id="GO:0010041">
    <property type="term" value="P:response to iron(III) ion"/>
    <property type="evidence" value="ECO:0007669"/>
    <property type="project" value="TreeGrafter"/>
</dbReference>
<feature type="transmembrane region" description="Helical" evidence="8">
    <location>
        <begin position="111"/>
        <end position="131"/>
    </location>
</feature>
<feature type="transmembrane region" description="Helical" evidence="8">
    <location>
        <begin position="325"/>
        <end position="342"/>
    </location>
</feature>
<keyword evidence="6 8" id="KW-1133">Transmembrane helix</keyword>
<dbReference type="PANTHER" id="PTHR33908:SF3">
    <property type="entry name" value="UNDECAPRENYL PHOSPHATE-ALPHA-4-AMINO-4-DEOXY-L-ARABINOSE ARABINOSYL TRANSFERASE"/>
    <property type="match status" value="1"/>
</dbReference>
<dbReference type="PANTHER" id="PTHR33908">
    <property type="entry name" value="MANNOSYLTRANSFERASE YKCB-RELATED"/>
    <property type="match status" value="1"/>
</dbReference>
<sequence>MKKLSIVTYSIIIFLVSFLYFSWATGNTSLWDIDEPIYAQSLKEMIAHHDLVVPTFNGHILPDKPILNYWLMWCGTKVFGWNSLGLRVGSAFVGALLILLLWIYVSRLYNPTIALLAASITATLLHSTVIFRSATPDPLLILTVSAALIFFITGYVERDKNHYRFLLFSYAAMALATLDKGPIGFLLPGLIIVLFLLIQRNLQFLWNEGRLYIGIPLFLIIVLPWYVAVGIETHWAWDQVFLLQQNIGRFDSSMQGHRGPWFYYVLSIFLGMLPWSIFLPQTLVLAIRKRYFLDGEFHVQNLFLVIWAAVWSVFFSLSATKLPNYVWEVYPPLAILLAVYFVQLLREHETRPPVLYWLSDLVLFTIGVTLSILGGWVLPRVQPELPNLAFIGLPYAIAAAMATIFLWKRRLRAALSSLGAGAIILSALLVFQYTPEFNHLKPSRAMGERIREIQQGLPYRLASWQWFQPNFLFYAGEGAMRIHRLPNLDKVPLLARHMPLYLVCPYSRVRDVLAAVKPPYCTTLLLVRYEIYDHEKISLLRIEKGC</sequence>
<feature type="transmembrane region" description="Helical" evidence="8">
    <location>
        <begin position="354"/>
        <end position="376"/>
    </location>
</feature>
<comment type="subcellular location">
    <subcellularLocation>
        <location evidence="1">Cell membrane</location>
        <topology evidence="1">Multi-pass membrane protein</topology>
    </subcellularLocation>
</comment>
<dbReference type="HOGENOM" id="CLU_019200_0_1_6"/>
<dbReference type="GO" id="GO:0016763">
    <property type="term" value="F:pentosyltransferase activity"/>
    <property type="evidence" value="ECO:0007669"/>
    <property type="project" value="TreeGrafter"/>
</dbReference>
<feature type="transmembrane region" description="Helical" evidence="8">
    <location>
        <begin position="6"/>
        <end position="23"/>
    </location>
</feature>
<keyword evidence="5 8" id="KW-0812">Transmembrane</keyword>
<keyword evidence="4 10" id="KW-0808">Transferase</keyword>
<accession>A0A059ZVT9</accession>
<dbReference type="Proteomes" id="UP000005522">
    <property type="component" value="Chromosome"/>
</dbReference>